<proteinExistence type="predicted"/>
<sequence>MAERSTDQERDFALARVIAIVNDKGGVGKTSIAANLGGQFAGAGYRCLLIDLNRQANLADDLGYRDSDADDQGAGLLNSVLAGTPLVPASDVRPKLDVVCGGARLEDLTPIMVSRLQHRGRRAFRVLGDVLAPIATDYEVVFIDCPPESTILSDLALAAARWVLMPTKSDVGGLVGMTLVAERFALAQEINPRLGLLGVVLFGTGTRSRAVHAEARAAIDRAFGGHSPRFETTIRHAERTAQDARRLGKLAHELELEAAAQPAWWETLRSDVRTPRVSATAASVAGDYRALGVEVLTALQAAEEAERTDSPDDTAAPDSTAAPA</sequence>
<organism evidence="3 4">
    <name type="scientific">Pseudonocardia cypriaca</name>
    <dbReference type="NCBI Taxonomy" id="882449"/>
    <lineage>
        <taxon>Bacteria</taxon>
        <taxon>Bacillati</taxon>
        <taxon>Actinomycetota</taxon>
        <taxon>Actinomycetes</taxon>
        <taxon>Pseudonocardiales</taxon>
        <taxon>Pseudonocardiaceae</taxon>
        <taxon>Pseudonocardia</taxon>
    </lineage>
</organism>
<feature type="compositionally biased region" description="Low complexity" evidence="1">
    <location>
        <begin position="313"/>
        <end position="324"/>
    </location>
</feature>
<evidence type="ECO:0000256" key="1">
    <source>
        <dbReference type="SAM" id="MobiDB-lite"/>
    </source>
</evidence>
<dbReference type="InterPro" id="IPR027417">
    <property type="entry name" value="P-loop_NTPase"/>
</dbReference>
<evidence type="ECO:0000313" key="4">
    <source>
        <dbReference type="Proteomes" id="UP000319818"/>
    </source>
</evidence>
<feature type="region of interest" description="Disordered" evidence="1">
    <location>
        <begin position="302"/>
        <end position="324"/>
    </location>
</feature>
<dbReference type="SUPFAM" id="SSF52540">
    <property type="entry name" value="P-loop containing nucleoside triphosphate hydrolases"/>
    <property type="match status" value="1"/>
</dbReference>
<name>A0A543FXC4_9PSEU</name>
<keyword evidence="4" id="KW-1185">Reference proteome</keyword>
<dbReference type="RefSeq" id="WP_142105158.1">
    <property type="nucleotide sequence ID" value="NZ_VFPH01000002.1"/>
</dbReference>
<protein>
    <submittedName>
        <fullName evidence="3">Cellulose biosynthesis protein BcsQ</fullName>
    </submittedName>
</protein>
<dbReference type="Pfam" id="PF13614">
    <property type="entry name" value="AAA_31"/>
    <property type="match status" value="1"/>
</dbReference>
<dbReference type="CDD" id="cd02042">
    <property type="entry name" value="ParAB_family"/>
    <property type="match status" value="1"/>
</dbReference>
<dbReference type="PANTHER" id="PTHR13696">
    <property type="entry name" value="P-LOOP CONTAINING NUCLEOSIDE TRIPHOSPHATE HYDROLASE"/>
    <property type="match status" value="1"/>
</dbReference>
<dbReference type="InterPro" id="IPR050678">
    <property type="entry name" value="DNA_Partitioning_ATPase"/>
</dbReference>
<dbReference type="InterPro" id="IPR025669">
    <property type="entry name" value="AAA_dom"/>
</dbReference>
<reference evidence="3 4" key="1">
    <citation type="submission" date="2019-06" db="EMBL/GenBank/DDBJ databases">
        <title>Sequencing the genomes of 1000 actinobacteria strains.</title>
        <authorList>
            <person name="Klenk H.-P."/>
        </authorList>
    </citation>
    <scope>NUCLEOTIDE SEQUENCE [LARGE SCALE GENOMIC DNA]</scope>
    <source>
        <strain evidence="3 4">DSM 45511</strain>
    </source>
</reference>
<dbReference type="Proteomes" id="UP000319818">
    <property type="component" value="Unassembled WGS sequence"/>
</dbReference>
<dbReference type="PANTHER" id="PTHR13696:SF52">
    <property type="entry name" value="PARA FAMILY PROTEIN CT_582"/>
    <property type="match status" value="1"/>
</dbReference>
<comment type="caution">
    <text evidence="3">The sequence shown here is derived from an EMBL/GenBank/DDBJ whole genome shotgun (WGS) entry which is preliminary data.</text>
</comment>
<dbReference type="Gene3D" id="3.40.50.300">
    <property type="entry name" value="P-loop containing nucleotide triphosphate hydrolases"/>
    <property type="match status" value="1"/>
</dbReference>
<accession>A0A543FXC4</accession>
<feature type="domain" description="AAA" evidence="2">
    <location>
        <begin position="16"/>
        <end position="194"/>
    </location>
</feature>
<dbReference type="EMBL" id="VFPH01000002">
    <property type="protein sequence ID" value="TQM38490.1"/>
    <property type="molecule type" value="Genomic_DNA"/>
</dbReference>
<evidence type="ECO:0000259" key="2">
    <source>
        <dbReference type="Pfam" id="PF13614"/>
    </source>
</evidence>
<gene>
    <name evidence="3" type="ORF">FB388_5729</name>
</gene>
<dbReference type="OrthoDB" id="69313at2"/>
<dbReference type="AlphaFoldDB" id="A0A543FXC4"/>
<evidence type="ECO:0000313" key="3">
    <source>
        <dbReference type="EMBL" id="TQM38490.1"/>
    </source>
</evidence>